<evidence type="ECO:0000313" key="2">
    <source>
        <dbReference type="Proteomes" id="UP000014200"/>
    </source>
</evidence>
<dbReference type="AlphaFoldDB" id="R9IAD1"/>
<protein>
    <submittedName>
        <fullName evidence="1">Uncharacterized protein</fullName>
    </submittedName>
</protein>
<name>R9IAD1_9BACT</name>
<dbReference type="EMBL" id="ASSP01000009">
    <property type="protein sequence ID" value="EOS13894.1"/>
    <property type="molecule type" value="Genomic_DNA"/>
</dbReference>
<dbReference type="RefSeq" id="WP_016276141.1">
    <property type="nucleotide sequence ID" value="NZ_CAKOCL010000042.1"/>
</dbReference>
<dbReference type="HOGENOM" id="CLU_2840559_0_0_10"/>
<dbReference type="PATRIC" id="fig|1235788.3.peg.1780"/>
<reference evidence="1 2" key="1">
    <citation type="submission" date="2013-04" db="EMBL/GenBank/DDBJ databases">
        <title>The Genome Sequence of Bacteroides massiliensis dnLKV3.</title>
        <authorList>
            <consortium name="The Broad Institute Genomics Platform"/>
            <consortium name="The Broad Institute Genome Sequencing Center for Infectious Disease"/>
            <person name="Earl A."/>
            <person name="Xavier R."/>
            <person name="Kuhn K."/>
            <person name="Stappenbeck T."/>
            <person name="Walker B."/>
            <person name="Young S."/>
            <person name="Zeng Q."/>
            <person name="Gargeya S."/>
            <person name="Fitzgerald M."/>
            <person name="Haas B."/>
            <person name="Abouelleil A."/>
            <person name="Allen A.W."/>
            <person name="Alvarado L."/>
            <person name="Arachchi H.M."/>
            <person name="Berlin A.M."/>
            <person name="Chapman S.B."/>
            <person name="Gainer-Dewar J."/>
            <person name="Goldberg J."/>
            <person name="Griggs A."/>
            <person name="Gujja S."/>
            <person name="Hansen M."/>
            <person name="Howarth C."/>
            <person name="Imamovic A."/>
            <person name="Ireland A."/>
            <person name="Larimer J."/>
            <person name="McCowan C."/>
            <person name="Murphy C."/>
            <person name="Pearson M."/>
            <person name="Poon T.W."/>
            <person name="Priest M."/>
            <person name="Roberts A."/>
            <person name="Saif S."/>
            <person name="Shea T."/>
            <person name="Sisk P."/>
            <person name="Sykes S."/>
            <person name="Wortman J."/>
            <person name="Nusbaum C."/>
            <person name="Birren B."/>
        </authorList>
    </citation>
    <scope>NUCLEOTIDE SEQUENCE [LARGE SCALE GENOMIC DNA]</scope>
    <source>
        <strain evidence="2">dnLKV3</strain>
    </source>
</reference>
<organism evidence="1 2">
    <name type="scientific">Phocaeicola sartorii</name>
    <dbReference type="NCBI Taxonomy" id="671267"/>
    <lineage>
        <taxon>Bacteria</taxon>
        <taxon>Pseudomonadati</taxon>
        <taxon>Bacteroidota</taxon>
        <taxon>Bacteroidia</taxon>
        <taxon>Bacteroidales</taxon>
        <taxon>Bacteroidaceae</taxon>
        <taxon>Phocaeicola</taxon>
    </lineage>
</organism>
<accession>R9IAD1</accession>
<keyword evidence="2" id="KW-1185">Reference proteome</keyword>
<proteinExistence type="predicted"/>
<dbReference type="Proteomes" id="UP000014200">
    <property type="component" value="Unassembled WGS sequence"/>
</dbReference>
<sequence>MTLLLFFEVKAIIEEHYEKRIEFYKYVNPPLSREVEHELAAWKKKVREIMELC</sequence>
<comment type="caution">
    <text evidence="1">The sequence shown here is derived from an EMBL/GenBank/DDBJ whole genome shotgun (WGS) entry which is preliminary data.</text>
</comment>
<gene>
    <name evidence="1" type="ORF">C802_01741</name>
</gene>
<evidence type="ECO:0000313" key="1">
    <source>
        <dbReference type="EMBL" id="EOS13894.1"/>
    </source>
</evidence>
<dbReference type="STRING" id="1235788.C802_01741"/>
<dbReference type="GeneID" id="82154484"/>